<dbReference type="CDD" id="cd01741">
    <property type="entry name" value="GATase1_1"/>
    <property type="match status" value="1"/>
</dbReference>
<protein>
    <submittedName>
        <fullName evidence="2">Glutamine amidotransferase class-I</fullName>
        <ecNumber evidence="2">6.3.5.2</ecNumber>
    </submittedName>
</protein>
<dbReference type="GO" id="GO:0003922">
    <property type="term" value="F:GMP synthase (glutamine-hydrolyzing) activity"/>
    <property type="evidence" value="ECO:0007669"/>
    <property type="project" value="UniProtKB-EC"/>
</dbReference>
<dbReference type="KEGG" id="apb:SAR116_2245"/>
<feature type="domain" description="Glutamine amidotransferase" evidence="1">
    <location>
        <begin position="29"/>
        <end position="197"/>
    </location>
</feature>
<gene>
    <name evidence="2" type="ordered locus">SAR116_2245</name>
</gene>
<dbReference type="PROSITE" id="PS51273">
    <property type="entry name" value="GATASE_TYPE_1"/>
    <property type="match status" value="1"/>
</dbReference>
<dbReference type="PANTHER" id="PTHR42695">
    <property type="entry name" value="GLUTAMINE AMIDOTRANSFERASE YLR126C-RELATED"/>
    <property type="match status" value="1"/>
</dbReference>
<dbReference type="GO" id="GO:0016740">
    <property type="term" value="F:transferase activity"/>
    <property type="evidence" value="ECO:0007669"/>
    <property type="project" value="UniProtKB-KW"/>
</dbReference>
<evidence type="ECO:0000259" key="1">
    <source>
        <dbReference type="Pfam" id="PF00117"/>
    </source>
</evidence>
<evidence type="ECO:0000313" key="3">
    <source>
        <dbReference type="Proteomes" id="UP000007460"/>
    </source>
</evidence>
<dbReference type="AlphaFoldDB" id="D5BP54"/>
<dbReference type="EMBL" id="CP001751">
    <property type="protein sequence ID" value="ADE40488.1"/>
    <property type="molecule type" value="Genomic_DNA"/>
</dbReference>
<organism evidence="2 3">
    <name type="scientific">Puniceispirillum marinum (strain IMCC1322)</name>
    <dbReference type="NCBI Taxonomy" id="488538"/>
    <lineage>
        <taxon>Bacteria</taxon>
        <taxon>Pseudomonadati</taxon>
        <taxon>Pseudomonadota</taxon>
        <taxon>Alphaproteobacteria</taxon>
        <taxon>Candidatus Puniceispirillales</taxon>
        <taxon>Candidatus Puniceispirillaceae</taxon>
        <taxon>Candidatus Puniceispirillum</taxon>
    </lineage>
</organism>
<dbReference type="Gene3D" id="3.40.50.880">
    <property type="match status" value="1"/>
</dbReference>
<dbReference type="EC" id="6.3.5.2" evidence="2"/>
<dbReference type="Proteomes" id="UP000007460">
    <property type="component" value="Chromosome"/>
</dbReference>
<sequence>MHIAILETGRTNKKMPAHFINYPDMFGSLFGDYAAECGIHFSIVPVIEDVFPDDVHDYDGYLVTGSAFGVYDDAPFIPKLMVLLRDIYKARIPLVGVCFGHQIIAHALGGHAQKWSEGWGLGIRPVQLLAPCPWMADGNAKATSNDNVDLIHIHQDQVTSLPDEAVLVGTSDFCKNAMFAIDNIVFSMQGHPEFTNEYAAALIDLKRDVIDAETIDDAHATLKYTHQGEQMGRWIMNFFAQHAKAA</sequence>
<dbReference type="InterPro" id="IPR044992">
    <property type="entry name" value="ChyE-like"/>
</dbReference>
<dbReference type="OrthoDB" id="9813383at2"/>
<proteinExistence type="predicted"/>
<dbReference type="SUPFAM" id="SSF52317">
    <property type="entry name" value="Class I glutamine amidotransferase-like"/>
    <property type="match status" value="1"/>
</dbReference>
<dbReference type="RefSeq" id="WP_013047115.1">
    <property type="nucleotide sequence ID" value="NC_014010.1"/>
</dbReference>
<name>D5BP54_PUNMI</name>
<dbReference type="InterPro" id="IPR029062">
    <property type="entry name" value="Class_I_gatase-like"/>
</dbReference>
<keyword evidence="2" id="KW-0315">Glutamine amidotransferase</keyword>
<dbReference type="STRING" id="488538.SAR116_2245"/>
<reference evidence="2 3" key="1">
    <citation type="journal article" date="2010" name="J. Bacteriol.">
        <title>Complete genome sequence of "Candidatus Puniceispirillum marinum" IMCC1322, a representative of the SAR116 clade in the Alphaproteobacteria.</title>
        <authorList>
            <person name="Oh H.M."/>
            <person name="Kwon K.K."/>
            <person name="Kang I."/>
            <person name="Kang S.G."/>
            <person name="Lee J.H."/>
            <person name="Kim S.J."/>
            <person name="Cho J.C."/>
        </authorList>
    </citation>
    <scope>NUCLEOTIDE SEQUENCE [LARGE SCALE GENOMIC DNA]</scope>
    <source>
        <strain evidence="2 3">IMCC1322</strain>
    </source>
</reference>
<dbReference type="GO" id="GO:0005829">
    <property type="term" value="C:cytosol"/>
    <property type="evidence" value="ECO:0007669"/>
    <property type="project" value="TreeGrafter"/>
</dbReference>
<keyword evidence="2" id="KW-0808">Transferase</keyword>
<accession>D5BP54</accession>
<dbReference type="eggNOG" id="COG0518">
    <property type="taxonomic scope" value="Bacteria"/>
</dbReference>
<evidence type="ECO:0000313" key="2">
    <source>
        <dbReference type="EMBL" id="ADE40488.1"/>
    </source>
</evidence>
<keyword evidence="2" id="KW-0436">Ligase</keyword>
<keyword evidence="3" id="KW-1185">Reference proteome</keyword>
<dbReference type="InterPro" id="IPR017926">
    <property type="entry name" value="GATASE"/>
</dbReference>
<dbReference type="HOGENOM" id="CLU_054974_0_2_5"/>
<dbReference type="Pfam" id="PF00117">
    <property type="entry name" value="GATase"/>
    <property type="match status" value="1"/>
</dbReference>
<dbReference type="PANTHER" id="PTHR42695:SF5">
    <property type="entry name" value="GLUTAMINE AMIDOTRANSFERASE YLR126C-RELATED"/>
    <property type="match status" value="1"/>
</dbReference>